<sequence>MEFTQAKQASQQTAMSVTRDALAVETPTWLLGDSAYDILDWHDWLETGDSVLGWPIQPQVCGT</sequence>
<dbReference type="PATRIC" id="fig|1230459.4.peg.461"/>
<accession>L9ZE78</accession>
<comment type="caution">
    <text evidence="1">The sequence shown here is derived from an EMBL/GenBank/DDBJ whole genome shotgun (WGS) entry which is preliminary data.</text>
</comment>
<protein>
    <submittedName>
        <fullName evidence="1">ISH11-type transposase ISHwa14</fullName>
    </submittedName>
</protein>
<dbReference type="AlphaFoldDB" id="L9ZE78"/>
<name>L9ZE78_9EURY</name>
<reference evidence="1 2" key="1">
    <citation type="journal article" date="2014" name="PLoS Genet.">
        <title>Phylogenetically driven sequencing of extremely halophilic archaea reveals strategies for static and dynamic osmo-response.</title>
        <authorList>
            <person name="Becker E.A."/>
            <person name="Seitzer P.M."/>
            <person name="Tritt A."/>
            <person name="Larsen D."/>
            <person name="Krusor M."/>
            <person name="Yao A.I."/>
            <person name="Wu D."/>
            <person name="Madern D."/>
            <person name="Eisen J.A."/>
            <person name="Darling A.E."/>
            <person name="Facciotti M.T."/>
        </authorList>
    </citation>
    <scope>NUCLEOTIDE SEQUENCE [LARGE SCALE GENOMIC DNA]</scope>
    <source>
        <strain evidence="1 2">JCM 14663</strain>
    </source>
</reference>
<keyword evidence="2" id="KW-1185">Reference proteome</keyword>
<evidence type="ECO:0000313" key="2">
    <source>
        <dbReference type="Proteomes" id="UP000011592"/>
    </source>
</evidence>
<organism evidence="1 2">
    <name type="scientific">Natrinema gari JCM 14663</name>
    <dbReference type="NCBI Taxonomy" id="1230459"/>
    <lineage>
        <taxon>Archaea</taxon>
        <taxon>Methanobacteriati</taxon>
        <taxon>Methanobacteriota</taxon>
        <taxon>Stenosarchaea group</taxon>
        <taxon>Halobacteria</taxon>
        <taxon>Halobacteriales</taxon>
        <taxon>Natrialbaceae</taxon>
        <taxon>Natrinema</taxon>
    </lineage>
</organism>
<dbReference type="EMBL" id="AOIJ01000031">
    <property type="protein sequence ID" value="ELY83463.1"/>
    <property type="molecule type" value="Genomic_DNA"/>
</dbReference>
<gene>
    <name evidence="1" type="ORF">C486_02338</name>
</gene>
<proteinExistence type="predicted"/>
<evidence type="ECO:0000313" key="1">
    <source>
        <dbReference type="EMBL" id="ELY83463.1"/>
    </source>
</evidence>
<dbReference type="Proteomes" id="UP000011592">
    <property type="component" value="Unassembled WGS sequence"/>
</dbReference>